<dbReference type="InterPro" id="IPR001828">
    <property type="entry name" value="ANF_lig-bd_rcpt"/>
</dbReference>
<dbReference type="CDD" id="cd15283">
    <property type="entry name" value="7tmC_V2R_pheromone"/>
    <property type="match status" value="1"/>
</dbReference>
<dbReference type="InterPro" id="IPR028082">
    <property type="entry name" value="Peripla_BP_I"/>
</dbReference>
<dbReference type="Pfam" id="PF07562">
    <property type="entry name" value="NCD3G"/>
    <property type="match status" value="1"/>
</dbReference>
<evidence type="ECO:0000313" key="16">
    <source>
        <dbReference type="Proteomes" id="UP001474421"/>
    </source>
</evidence>
<comment type="caution">
    <text evidence="15">The sequence shown here is derived from an EMBL/GenBank/DDBJ whole genome shotgun (WGS) entry which is preliminary data.</text>
</comment>
<dbReference type="InterPro" id="IPR017979">
    <property type="entry name" value="GPCR_3_CS"/>
</dbReference>
<dbReference type="Gene3D" id="2.10.50.30">
    <property type="entry name" value="GPCR, family 3, nine cysteines domain"/>
    <property type="match status" value="1"/>
</dbReference>
<dbReference type="Gene3D" id="3.40.50.2300">
    <property type="match status" value="2"/>
</dbReference>
<dbReference type="PROSITE" id="PS00981">
    <property type="entry name" value="G_PROTEIN_RECEP_F3_3"/>
    <property type="match status" value="1"/>
</dbReference>
<evidence type="ECO:0000256" key="5">
    <source>
        <dbReference type="ARBA" id="ARBA00022729"/>
    </source>
</evidence>
<dbReference type="Pfam" id="PF00003">
    <property type="entry name" value="7tm_3"/>
    <property type="match status" value="1"/>
</dbReference>
<dbReference type="GO" id="GO:0004930">
    <property type="term" value="F:G protein-coupled receptor activity"/>
    <property type="evidence" value="ECO:0007669"/>
    <property type="project" value="UniProtKB-KW"/>
</dbReference>
<dbReference type="PANTHER" id="PTHR24061">
    <property type="entry name" value="CALCIUM-SENSING RECEPTOR-RELATED"/>
    <property type="match status" value="1"/>
</dbReference>
<evidence type="ECO:0000256" key="13">
    <source>
        <dbReference type="SAM" id="SignalP"/>
    </source>
</evidence>
<evidence type="ECO:0000256" key="8">
    <source>
        <dbReference type="ARBA" id="ARBA00023136"/>
    </source>
</evidence>
<dbReference type="InterPro" id="IPR011500">
    <property type="entry name" value="GPCR_3_9-Cys_dom"/>
</dbReference>
<keyword evidence="11" id="KW-0807">Transducer</keyword>
<evidence type="ECO:0000259" key="14">
    <source>
        <dbReference type="PROSITE" id="PS50259"/>
    </source>
</evidence>
<protein>
    <submittedName>
        <fullName evidence="15">Type-2 vomeronasal receptor</fullName>
    </submittedName>
</protein>
<dbReference type="PRINTS" id="PR00248">
    <property type="entry name" value="GPCRMGR"/>
</dbReference>
<dbReference type="PROSITE" id="PS50259">
    <property type="entry name" value="G_PROTEIN_RECEP_F3_4"/>
    <property type="match status" value="1"/>
</dbReference>
<evidence type="ECO:0000256" key="12">
    <source>
        <dbReference type="SAM" id="Phobius"/>
    </source>
</evidence>
<dbReference type="InterPro" id="IPR000068">
    <property type="entry name" value="GPCR_3_Ca_sens_rcpt-rel"/>
</dbReference>
<keyword evidence="6 12" id="KW-1133">Transmembrane helix</keyword>
<feature type="transmembrane region" description="Helical" evidence="12">
    <location>
        <begin position="597"/>
        <end position="623"/>
    </location>
</feature>
<keyword evidence="3" id="KW-1003">Cell membrane</keyword>
<dbReference type="EMBL" id="JAOTOJ010000002">
    <property type="protein sequence ID" value="KAK9405801.1"/>
    <property type="molecule type" value="Genomic_DNA"/>
</dbReference>
<feature type="transmembrane region" description="Helical" evidence="12">
    <location>
        <begin position="818"/>
        <end position="840"/>
    </location>
</feature>
<evidence type="ECO:0000256" key="9">
    <source>
        <dbReference type="ARBA" id="ARBA00023170"/>
    </source>
</evidence>
<keyword evidence="4 12" id="KW-0812">Transmembrane</keyword>
<dbReference type="SUPFAM" id="SSF53822">
    <property type="entry name" value="Periplasmic binding protein-like I"/>
    <property type="match status" value="1"/>
</dbReference>
<evidence type="ECO:0000256" key="7">
    <source>
        <dbReference type="ARBA" id="ARBA00023040"/>
    </source>
</evidence>
<comment type="subcellular location">
    <subcellularLocation>
        <location evidence="1">Cell membrane</location>
        <topology evidence="1">Multi-pass membrane protein</topology>
    </subcellularLocation>
</comment>
<feature type="transmembrane region" description="Helical" evidence="12">
    <location>
        <begin position="757"/>
        <end position="780"/>
    </location>
</feature>
<reference evidence="15 16" key="1">
    <citation type="journal article" date="2024" name="Proc. Natl. Acad. Sci. U.S.A.">
        <title>The genetic regulatory architecture and epigenomic basis for age-related changes in rattlesnake venom.</title>
        <authorList>
            <person name="Hogan M.P."/>
            <person name="Holding M.L."/>
            <person name="Nystrom G.S."/>
            <person name="Colston T.J."/>
            <person name="Bartlett D.A."/>
            <person name="Mason A.J."/>
            <person name="Ellsworth S.A."/>
            <person name="Rautsaw R.M."/>
            <person name="Lawrence K.C."/>
            <person name="Strickland J.L."/>
            <person name="He B."/>
            <person name="Fraser P."/>
            <person name="Margres M.J."/>
            <person name="Gilbert D.M."/>
            <person name="Gibbs H.L."/>
            <person name="Parkinson C.L."/>
            <person name="Rokyta D.R."/>
        </authorList>
    </citation>
    <scope>NUCLEOTIDE SEQUENCE [LARGE SCALE GENOMIC DNA]</scope>
    <source>
        <strain evidence="15">DRR0105</strain>
    </source>
</reference>
<evidence type="ECO:0000256" key="11">
    <source>
        <dbReference type="ARBA" id="ARBA00023224"/>
    </source>
</evidence>
<dbReference type="InterPro" id="IPR004073">
    <property type="entry name" value="GPCR_3_vmron_rcpt_2"/>
</dbReference>
<feature type="chain" id="PRO_5043710338" evidence="13">
    <location>
        <begin position="18"/>
        <end position="868"/>
    </location>
</feature>
<dbReference type="AlphaFoldDB" id="A0AAW1BVG3"/>
<keyword evidence="7" id="KW-0297">G-protein coupled receptor</keyword>
<evidence type="ECO:0000256" key="10">
    <source>
        <dbReference type="ARBA" id="ARBA00023180"/>
    </source>
</evidence>
<evidence type="ECO:0000256" key="3">
    <source>
        <dbReference type="ARBA" id="ARBA00022475"/>
    </source>
</evidence>
<accession>A0AAW1BVG3</accession>
<keyword evidence="8 12" id="KW-0472">Membrane</keyword>
<gene>
    <name evidence="15" type="ORF">NXF25_004575</name>
</gene>
<dbReference type="InterPro" id="IPR000337">
    <property type="entry name" value="GPCR_3"/>
</dbReference>
<dbReference type="Pfam" id="PF01094">
    <property type="entry name" value="ANF_receptor"/>
    <property type="match status" value="1"/>
</dbReference>
<feature type="signal peptide" evidence="13">
    <location>
        <begin position="1"/>
        <end position="17"/>
    </location>
</feature>
<dbReference type="FunFam" id="2.10.50.30:FF:000002">
    <property type="entry name" value="Vomeronasal 2 receptor, h1"/>
    <property type="match status" value="1"/>
</dbReference>
<keyword evidence="9 15" id="KW-0675">Receptor</keyword>
<evidence type="ECO:0000256" key="2">
    <source>
        <dbReference type="ARBA" id="ARBA00007242"/>
    </source>
</evidence>
<sequence length="868" mass="98881">MLLLLQIQFFLLQLLSKFPCATMLIKCPLKVIIEEKKEFNYYKPGNYLISGITSGMISQLYPYVFSKPPSHRLKIELISFYHILPFLLTVREINQNPKLLPNITLGYNIYENFFNARMLYEGMLDLLSTGQENVPNYRCGRQRNLLAVLEVTDSERFDHLSAVFSIYKIPQINYGVSHIPEKNHHFPFFYRMTPKQEPPCSAIVQLLLHFQWTWIGLLSQDNERGENFKRSLATLAIKNGVCIVLSETIPATNKDTSLGKMFMKRKRQKLFFLINSQIKIIVCQLDFQATAMLSGLIQTSGRKNAFVGGKVWIATTLTDISITMFYYGVDLQHKHALFSFLTHTKTKKQYYDFNSYSSAVFQFGKEAFQCSYSKAVKSKKVWERCKEKENWEFPLHDMVARMQSEDASSISKAIHAVALILNAASSSQLSTRKMQVGDHQSLQIVQPWQLHQFIRNFQLQNISRDGIYLDENADFHIIHWTVFPNKSTAGVEIGSVEREASSEIYVSINHSAIQWPTSFNKMVPSSRCSESCYSGYAKLMRKGAPICCYDCSLCMEGTFSMQEDAAHCEKCPDGQYSNKKRDQCVSKSISFLSYEELLGFILAFFAIALSLTTAFILGIFIKYQETPIVKANNRDLTYTLLIFLLLAFLTSLLFIGHPKKVTCLLRQVTFSFVFSVAVSSLLAKTIMVVVAFLATKPGSRMRKWLGKTLANSIVLSCSGCQVGICMIWLGFSPPFPDSDLHSQPRHILLQCNEGSVIMFYSVLGYMGFLAAICFFVAFLARKLPGTFNEAKWITFSMLVFCCVWISFVPTYLSTKGKYMVAVQIFSILASSLGLLVCIFLPKCYIIILRSELNTKEHLIRKKNEGSQF</sequence>
<evidence type="ECO:0000256" key="4">
    <source>
        <dbReference type="ARBA" id="ARBA00022692"/>
    </source>
</evidence>
<dbReference type="GO" id="GO:0005886">
    <property type="term" value="C:plasma membrane"/>
    <property type="evidence" value="ECO:0007669"/>
    <property type="project" value="UniProtKB-SubCell"/>
</dbReference>
<evidence type="ECO:0000256" key="1">
    <source>
        <dbReference type="ARBA" id="ARBA00004651"/>
    </source>
</evidence>
<keyword evidence="16" id="KW-1185">Reference proteome</keyword>
<comment type="similarity">
    <text evidence="2">Belongs to the G-protein coupled receptor 3 family.</text>
</comment>
<keyword evidence="10" id="KW-0325">Glycoprotein</keyword>
<feature type="transmembrane region" description="Helical" evidence="12">
    <location>
        <begin position="792"/>
        <end position="812"/>
    </location>
</feature>
<organism evidence="15 16">
    <name type="scientific">Crotalus adamanteus</name>
    <name type="common">Eastern diamondback rattlesnake</name>
    <dbReference type="NCBI Taxonomy" id="8729"/>
    <lineage>
        <taxon>Eukaryota</taxon>
        <taxon>Metazoa</taxon>
        <taxon>Chordata</taxon>
        <taxon>Craniata</taxon>
        <taxon>Vertebrata</taxon>
        <taxon>Euteleostomi</taxon>
        <taxon>Lepidosauria</taxon>
        <taxon>Squamata</taxon>
        <taxon>Bifurcata</taxon>
        <taxon>Unidentata</taxon>
        <taxon>Episquamata</taxon>
        <taxon>Toxicofera</taxon>
        <taxon>Serpentes</taxon>
        <taxon>Colubroidea</taxon>
        <taxon>Viperidae</taxon>
        <taxon>Crotalinae</taxon>
        <taxon>Crotalus</taxon>
    </lineage>
</organism>
<name>A0AAW1BVG3_CROAD</name>
<proteinExistence type="inferred from homology"/>
<evidence type="ECO:0000256" key="6">
    <source>
        <dbReference type="ARBA" id="ARBA00022989"/>
    </source>
</evidence>
<dbReference type="InterPro" id="IPR038550">
    <property type="entry name" value="GPCR_3_9-Cys_sf"/>
</dbReference>
<feature type="transmembrane region" description="Helical" evidence="12">
    <location>
        <begin position="668"/>
        <end position="693"/>
    </location>
</feature>
<dbReference type="PRINTS" id="PR01535">
    <property type="entry name" value="VOMERONASL2R"/>
</dbReference>
<evidence type="ECO:0000313" key="15">
    <source>
        <dbReference type="EMBL" id="KAK9405801.1"/>
    </source>
</evidence>
<feature type="transmembrane region" description="Helical" evidence="12">
    <location>
        <begin position="713"/>
        <end position="731"/>
    </location>
</feature>
<dbReference type="PROSITE" id="PS00980">
    <property type="entry name" value="G_PROTEIN_RECEP_F3_2"/>
    <property type="match status" value="1"/>
</dbReference>
<keyword evidence="5 13" id="KW-0732">Signal</keyword>
<dbReference type="Proteomes" id="UP001474421">
    <property type="component" value="Unassembled WGS sequence"/>
</dbReference>
<feature type="transmembrane region" description="Helical" evidence="12">
    <location>
        <begin position="635"/>
        <end position="656"/>
    </location>
</feature>
<feature type="domain" description="G-protein coupled receptors family 3 profile" evidence="14">
    <location>
        <begin position="598"/>
        <end position="862"/>
    </location>
</feature>
<dbReference type="InterPro" id="IPR017978">
    <property type="entry name" value="GPCR_3_C"/>
</dbReference>
<dbReference type="PANTHER" id="PTHR24061:SF599">
    <property type="entry name" value="G-PROTEIN COUPLED RECEPTORS FAMILY 3 PROFILE DOMAIN-CONTAINING PROTEIN"/>
    <property type="match status" value="1"/>
</dbReference>